<dbReference type="Proteomes" id="UP000260655">
    <property type="component" value="Unassembled WGS sequence"/>
</dbReference>
<comment type="similarity">
    <text evidence="2">Belongs to the bacterial solute-binding protein 2 family.</text>
</comment>
<evidence type="ECO:0000259" key="6">
    <source>
        <dbReference type="Pfam" id="PF13407"/>
    </source>
</evidence>
<protein>
    <submittedName>
        <fullName evidence="7">Sugar ABC transporter substrate-binding protein</fullName>
    </submittedName>
</protein>
<comment type="subcellular location">
    <subcellularLocation>
        <location evidence="1">Cell envelope</location>
    </subcellularLocation>
</comment>
<evidence type="ECO:0000256" key="5">
    <source>
        <dbReference type="SAM" id="SignalP"/>
    </source>
</evidence>
<reference evidence="7 8" key="1">
    <citation type="submission" date="2018-08" db="EMBL/GenBank/DDBJ databases">
        <title>A genome reference for cultivated species of the human gut microbiota.</title>
        <authorList>
            <person name="Zou Y."/>
            <person name="Xue W."/>
            <person name="Luo G."/>
        </authorList>
    </citation>
    <scope>NUCLEOTIDE SEQUENCE [LARGE SCALE GENOMIC DNA]</scope>
    <source>
        <strain evidence="7 8">TM07-19</strain>
    </source>
</reference>
<dbReference type="PROSITE" id="PS51257">
    <property type="entry name" value="PROKAR_LIPOPROTEIN"/>
    <property type="match status" value="1"/>
</dbReference>
<dbReference type="RefSeq" id="WP_117559463.1">
    <property type="nucleotide sequence ID" value="NZ_QSOV01000031.1"/>
</dbReference>
<dbReference type="GO" id="GO:0030313">
    <property type="term" value="C:cell envelope"/>
    <property type="evidence" value="ECO:0007669"/>
    <property type="project" value="UniProtKB-SubCell"/>
</dbReference>
<evidence type="ECO:0000256" key="2">
    <source>
        <dbReference type="ARBA" id="ARBA00007639"/>
    </source>
</evidence>
<gene>
    <name evidence="7" type="ORF">DXD67_15820</name>
</gene>
<dbReference type="InterPro" id="IPR025997">
    <property type="entry name" value="SBP_2_dom"/>
</dbReference>
<name>A0A3E4GLE0_9FIRM</name>
<feature type="domain" description="Periplasmic binding protein" evidence="6">
    <location>
        <begin position="83"/>
        <end position="334"/>
    </location>
</feature>
<comment type="caution">
    <text evidence="7">The sequence shown here is derived from an EMBL/GenBank/DDBJ whole genome shotgun (WGS) entry which is preliminary data.</text>
</comment>
<dbReference type="PANTHER" id="PTHR46847:SF1">
    <property type="entry name" value="D-ALLOSE-BINDING PERIPLASMIC PROTEIN-RELATED"/>
    <property type="match status" value="1"/>
</dbReference>
<keyword evidence="3 5" id="KW-0732">Signal</keyword>
<dbReference type="SUPFAM" id="SSF53822">
    <property type="entry name" value="Periplasmic binding protein-like I"/>
    <property type="match status" value="1"/>
</dbReference>
<feature type="chain" id="PRO_5038619406" evidence="5">
    <location>
        <begin position="17"/>
        <end position="374"/>
    </location>
</feature>
<feature type="signal peptide" evidence="5">
    <location>
        <begin position="1"/>
        <end position="16"/>
    </location>
</feature>
<evidence type="ECO:0000256" key="3">
    <source>
        <dbReference type="ARBA" id="ARBA00022729"/>
    </source>
</evidence>
<sequence length="374" mass="39551">MKKRALVAMLVSAAMACTLFVGCSTPTKETPSDSGSKTESSDSKSSSSSERASATVVDADKLPIKGIGAEVSTDVKADKEYKIGYIAKNTTNPYMIAQAEGVKKAGEDMGFKAVTQAPSTADSVEEQVKIMEDMIQQDMDVIIVHCADSNGIMPGVRKAEEAGISVITIGTPASEDTFLRTGVDYKETGKTIATEMAETLNGKGNVIILEGPPGAANAIERLEGIKEAFGEYPDIKIVASQTANFKRTEGMSVTENLIQKYTDVQGVIGCNDESALGAVQALKAAGMNDVLVAGFDGSVDATNAVESGEMFATYNTDPYGSGYIACAYAVKYLNDGTEPEGKFIPFPTAANDPLITSESVANYKENIAWWKVIQ</sequence>
<organism evidence="7 8">
    <name type="scientific">Coprococcus comes</name>
    <dbReference type="NCBI Taxonomy" id="410072"/>
    <lineage>
        <taxon>Bacteria</taxon>
        <taxon>Bacillati</taxon>
        <taxon>Bacillota</taxon>
        <taxon>Clostridia</taxon>
        <taxon>Lachnospirales</taxon>
        <taxon>Lachnospiraceae</taxon>
        <taxon>Coprococcus</taxon>
    </lineage>
</organism>
<evidence type="ECO:0000256" key="1">
    <source>
        <dbReference type="ARBA" id="ARBA00004196"/>
    </source>
</evidence>
<dbReference type="EMBL" id="QSOV01000031">
    <property type="protein sequence ID" value="RGJ20284.1"/>
    <property type="molecule type" value="Genomic_DNA"/>
</dbReference>
<feature type="region of interest" description="Disordered" evidence="4">
    <location>
        <begin position="25"/>
        <end position="55"/>
    </location>
</feature>
<dbReference type="Pfam" id="PF13407">
    <property type="entry name" value="Peripla_BP_4"/>
    <property type="match status" value="1"/>
</dbReference>
<dbReference type="GO" id="GO:0030246">
    <property type="term" value="F:carbohydrate binding"/>
    <property type="evidence" value="ECO:0007669"/>
    <property type="project" value="UniProtKB-ARBA"/>
</dbReference>
<evidence type="ECO:0000313" key="8">
    <source>
        <dbReference type="Proteomes" id="UP000260655"/>
    </source>
</evidence>
<proteinExistence type="inferred from homology"/>
<dbReference type="CDD" id="cd01536">
    <property type="entry name" value="PBP1_ABC_sugar_binding-like"/>
    <property type="match status" value="1"/>
</dbReference>
<accession>A0A3E4GLE0</accession>
<dbReference type="PANTHER" id="PTHR46847">
    <property type="entry name" value="D-ALLOSE-BINDING PERIPLASMIC PROTEIN-RELATED"/>
    <property type="match status" value="1"/>
</dbReference>
<evidence type="ECO:0000256" key="4">
    <source>
        <dbReference type="SAM" id="MobiDB-lite"/>
    </source>
</evidence>
<dbReference type="InterPro" id="IPR028082">
    <property type="entry name" value="Peripla_BP_I"/>
</dbReference>
<dbReference type="AlphaFoldDB" id="A0A3E4GLE0"/>
<feature type="compositionally biased region" description="Low complexity" evidence="4">
    <location>
        <begin position="32"/>
        <end position="55"/>
    </location>
</feature>
<dbReference type="Gene3D" id="3.40.50.2300">
    <property type="match status" value="2"/>
</dbReference>
<evidence type="ECO:0000313" key="7">
    <source>
        <dbReference type="EMBL" id="RGJ20284.1"/>
    </source>
</evidence>